<organism evidence="1 2">
    <name type="scientific">Pseudomonas fluorescens</name>
    <dbReference type="NCBI Taxonomy" id="294"/>
    <lineage>
        <taxon>Bacteria</taxon>
        <taxon>Pseudomonadati</taxon>
        <taxon>Pseudomonadota</taxon>
        <taxon>Gammaproteobacteria</taxon>
        <taxon>Pseudomonadales</taxon>
        <taxon>Pseudomonadaceae</taxon>
        <taxon>Pseudomonas</taxon>
    </lineage>
</organism>
<dbReference type="Proteomes" id="UP000326437">
    <property type="component" value="Unassembled WGS sequence"/>
</dbReference>
<protein>
    <submittedName>
        <fullName evidence="1">Uncharacterized protein</fullName>
    </submittedName>
</protein>
<name>A0A5E7ANR5_PSEFL</name>
<dbReference type="AlphaFoldDB" id="A0A5E7ANR5"/>
<proteinExistence type="predicted"/>
<evidence type="ECO:0000313" key="1">
    <source>
        <dbReference type="EMBL" id="VVN77341.1"/>
    </source>
</evidence>
<gene>
    <name evidence="1" type="ORF">PS685_05364</name>
</gene>
<reference evidence="1 2" key="1">
    <citation type="submission" date="2019-09" db="EMBL/GenBank/DDBJ databases">
        <authorList>
            <person name="Chandra G."/>
            <person name="Truman W A."/>
        </authorList>
    </citation>
    <scope>NUCLEOTIDE SEQUENCE [LARGE SCALE GENOMIC DNA]</scope>
    <source>
        <strain evidence="1">PS685</strain>
    </source>
</reference>
<dbReference type="EMBL" id="CABVHO010000460">
    <property type="protein sequence ID" value="VVN77341.1"/>
    <property type="molecule type" value="Genomic_DNA"/>
</dbReference>
<sequence>MMPNWSLSIHDQIFAETMVGIAQGIRIIARTRERPVNLMLSSNATNSPSTTSSPTDTTVKCKVLRTAFHH</sequence>
<evidence type="ECO:0000313" key="2">
    <source>
        <dbReference type="Proteomes" id="UP000326437"/>
    </source>
</evidence>
<accession>A0A5E7ANR5</accession>